<proteinExistence type="predicted"/>
<dbReference type="InterPro" id="IPR003675">
    <property type="entry name" value="Rce1/LyrA-like_dom"/>
</dbReference>
<name>A0A1H1I2K7_NATTX</name>
<evidence type="ECO:0000256" key="1">
    <source>
        <dbReference type="SAM" id="Phobius"/>
    </source>
</evidence>
<dbReference type="InterPro" id="IPR052710">
    <property type="entry name" value="CAAX_protease"/>
</dbReference>
<protein>
    <recommendedName>
        <fullName evidence="2">CAAX prenyl protease 2/Lysostaphin resistance protein A-like domain-containing protein</fullName>
    </recommendedName>
</protein>
<keyword evidence="4" id="KW-1185">Reference proteome</keyword>
<keyword evidence="1" id="KW-0472">Membrane</keyword>
<dbReference type="EMBL" id="FNLC01000003">
    <property type="protein sequence ID" value="SDR31588.1"/>
    <property type="molecule type" value="Genomic_DNA"/>
</dbReference>
<dbReference type="OrthoDB" id="275779at2157"/>
<organism evidence="3 4">
    <name type="scientific">Natronobacterium texcoconense</name>
    <dbReference type="NCBI Taxonomy" id="1095778"/>
    <lineage>
        <taxon>Archaea</taxon>
        <taxon>Methanobacteriati</taxon>
        <taxon>Methanobacteriota</taxon>
        <taxon>Stenosarchaea group</taxon>
        <taxon>Halobacteria</taxon>
        <taxon>Halobacteriales</taxon>
        <taxon>Natrialbaceae</taxon>
        <taxon>Natronobacterium</taxon>
    </lineage>
</organism>
<reference evidence="4" key="1">
    <citation type="submission" date="2016-10" db="EMBL/GenBank/DDBJ databases">
        <authorList>
            <person name="Varghese N."/>
            <person name="Submissions S."/>
        </authorList>
    </citation>
    <scope>NUCLEOTIDE SEQUENCE [LARGE SCALE GENOMIC DNA]</scope>
    <source>
        <strain evidence="4">DSM 24767</strain>
    </source>
</reference>
<dbReference type="PANTHER" id="PTHR36435:SF1">
    <property type="entry name" value="CAAX AMINO TERMINAL PROTEASE FAMILY PROTEIN"/>
    <property type="match status" value="1"/>
</dbReference>
<dbReference type="RefSeq" id="WP_090383938.1">
    <property type="nucleotide sequence ID" value="NZ_FNLC01000003.1"/>
</dbReference>
<keyword evidence="1" id="KW-1133">Transmembrane helix</keyword>
<keyword evidence="1" id="KW-0812">Transmembrane</keyword>
<evidence type="ECO:0000313" key="4">
    <source>
        <dbReference type="Proteomes" id="UP000198848"/>
    </source>
</evidence>
<evidence type="ECO:0000259" key="2">
    <source>
        <dbReference type="Pfam" id="PF02517"/>
    </source>
</evidence>
<sequence>METPSRPADIERDGAPVRSMLVAVGLMAFGLVVVPQVTTLPAFLVDPALLEATQTGEYGETSLLGRTLFMALNFVGITLAGIIYLLWTDRGLSWIDLRVPTKRDWIYMLAGSVGSIAFLFVVSFLYELLGVPAADSQVVDIIGGDQTMVLIMIVIVFFFNAPAEEFLFRNVIQKRLYEAFTPMQAVLVTSVIFALVHFPMYALAGSVVATLASLVIMFGGSVIFGYVYVRADNLLVPTIAHAALNAFQFVILYISMAYGLEQDVATSLIEAVAFVPL</sequence>
<dbReference type="STRING" id="1095778.SAMN04489842_3237"/>
<accession>A0A1H1I2K7</accession>
<feature type="domain" description="CAAX prenyl protease 2/Lysostaphin resistance protein A-like" evidence="2">
    <location>
        <begin position="149"/>
        <end position="247"/>
    </location>
</feature>
<feature type="transmembrane region" description="Helical" evidence="1">
    <location>
        <begin position="202"/>
        <end position="227"/>
    </location>
</feature>
<feature type="transmembrane region" description="Helical" evidence="1">
    <location>
        <begin position="234"/>
        <end position="258"/>
    </location>
</feature>
<gene>
    <name evidence="3" type="ORF">SAMN04489842_3237</name>
</gene>
<dbReference type="Pfam" id="PF02517">
    <property type="entry name" value="Rce1-like"/>
    <property type="match status" value="1"/>
</dbReference>
<dbReference type="GO" id="GO:0004175">
    <property type="term" value="F:endopeptidase activity"/>
    <property type="evidence" value="ECO:0007669"/>
    <property type="project" value="UniProtKB-ARBA"/>
</dbReference>
<feature type="transmembrane region" description="Helical" evidence="1">
    <location>
        <begin position="21"/>
        <end position="43"/>
    </location>
</feature>
<dbReference type="Proteomes" id="UP000198848">
    <property type="component" value="Unassembled WGS sequence"/>
</dbReference>
<dbReference type="GO" id="GO:0080120">
    <property type="term" value="P:CAAX-box protein maturation"/>
    <property type="evidence" value="ECO:0007669"/>
    <property type="project" value="UniProtKB-ARBA"/>
</dbReference>
<dbReference type="PANTHER" id="PTHR36435">
    <property type="entry name" value="SLR1288 PROTEIN"/>
    <property type="match status" value="1"/>
</dbReference>
<feature type="transmembrane region" description="Helical" evidence="1">
    <location>
        <begin position="146"/>
        <end position="163"/>
    </location>
</feature>
<feature type="transmembrane region" description="Helical" evidence="1">
    <location>
        <begin position="63"/>
        <end position="86"/>
    </location>
</feature>
<feature type="transmembrane region" description="Helical" evidence="1">
    <location>
        <begin position="175"/>
        <end position="196"/>
    </location>
</feature>
<feature type="transmembrane region" description="Helical" evidence="1">
    <location>
        <begin position="106"/>
        <end position="126"/>
    </location>
</feature>
<dbReference type="AlphaFoldDB" id="A0A1H1I2K7"/>
<evidence type="ECO:0000313" key="3">
    <source>
        <dbReference type="EMBL" id="SDR31588.1"/>
    </source>
</evidence>